<feature type="transmembrane region" description="Helical" evidence="2">
    <location>
        <begin position="16"/>
        <end position="34"/>
    </location>
</feature>
<sequence>MNIPLWNWLVRHRIRVANIGLVVVLIAGCGYLGAEVLRINLLPNSTYRVTVELAGSGGLLADHDVNFRGARVGRVAEVRVSDTGIEAVAEIGFGVNIPVGGTVVVGRLSAVGEQYLDFRPDSDTGPYLRDGDSVEAERTHIPVTVHSLLSNMSAMISGLNPDRLTVIVDELDKALAGGPDRLRNMISGISRAMAGLEDLLPQTRQLIENLTVIADTTQYAQPDLSTLTGSASALFQQLTAADQEVRQLLDLAPGQLATLGGFLTETQDPITNLVTNFVAITRAAKLRQPAIAALFPALRAGTSALNVPVHDGMFHTLVDIWPRPTCEYNTIPLVPTEPVADTRVRLYNYCVTDDPALQVRGSANAPRPNVPDNTAGPPPGITGNELSRPIPGR</sequence>
<name>A0A846XRS7_9NOCA</name>
<feature type="domain" description="Mce/MlaD" evidence="3">
    <location>
        <begin position="46"/>
        <end position="120"/>
    </location>
</feature>
<dbReference type="EMBL" id="JAAXOO010000010">
    <property type="protein sequence ID" value="NKY37849.1"/>
    <property type="molecule type" value="Genomic_DNA"/>
</dbReference>
<gene>
    <name evidence="5" type="ORF">HGA13_33000</name>
</gene>
<reference evidence="5 6" key="1">
    <citation type="submission" date="2020-04" db="EMBL/GenBank/DDBJ databases">
        <title>MicrobeNet Type strains.</title>
        <authorList>
            <person name="Nicholson A.C."/>
        </authorList>
    </citation>
    <scope>NUCLEOTIDE SEQUENCE [LARGE SCALE GENOMIC DNA]</scope>
    <source>
        <strain evidence="5 6">DSM 45078</strain>
    </source>
</reference>
<organism evidence="5 6">
    <name type="scientific">Nocardia speluncae</name>
    <dbReference type="NCBI Taxonomy" id="419477"/>
    <lineage>
        <taxon>Bacteria</taxon>
        <taxon>Bacillati</taxon>
        <taxon>Actinomycetota</taxon>
        <taxon>Actinomycetes</taxon>
        <taxon>Mycobacteriales</taxon>
        <taxon>Nocardiaceae</taxon>
        <taxon>Nocardia</taxon>
    </lineage>
</organism>
<dbReference type="InterPro" id="IPR024516">
    <property type="entry name" value="Mce_C"/>
</dbReference>
<keyword evidence="2" id="KW-0812">Transmembrane</keyword>
<dbReference type="InterPro" id="IPR005693">
    <property type="entry name" value="Mce"/>
</dbReference>
<dbReference type="RefSeq" id="WP_068044607.1">
    <property type="nucleotide sequence ID" value="NZ_JAAXOO010000010.1"/>
</dbReference>
<comment type="caution">
    <text evidence="5">The sequence shown here is derived from an EMBL/GenBank/DDBJ whole genome shotgun (WGS) entry which is preliminary data.</text>
</comment>
<dbReference type="NCBIfam" id="TIGR00996">
    <property type="entry name" value="Mtu_fam_mce"/>
    <property type="match status" value="1"/>
</dbReference>
<dbReference type="Pfam" id="PF02470">
    <property type="entry name" value="MlaD"/>
    <property type="match status" value="1"/>
</dbReference>
<dbReference type="Pfam" id="PF11887">
    <property type="entry name" value="Mce4_CUP1"/>
    <property type="match status" value="1"/>
</dbReference>
<accession>A0A846XRS7</accession>
<dbReference type="AlphaFoldDB" id="A0A846XRS7"/>
<evidence type="ECO:0000259" key="4">
    <source>
        <dbReference type="Pfam" id="PF11887"/>
    </source>
</evidence>
<evidence type="ECO:0000313" key="5">
    <source>
        <dbReference type="EMBL" id="NKY37849.1"/>
    </source>
</evidence>
<evidence type="ECO:0000313" key="6">
    <source>
        <dbReference type="Proteomes" id="UP000565715"/>
    </source>
</evidence>
<feature type="region of interest" description="Disordered" evidence="1">
    <location>
        <begin position="360"/>
        <end position="393"/>
    </location>
</feature>
<keyword evidence="2" id="KW-1133">Transmembrane helix</keyword>
<dbReference type="PANTHER" id="PTHR33371:SF16">
    <property type="entry name" value="MCE-FAMILY PROTEIN MCE3F"/>
    <property type="match status" value="1"/>
</dbReference>
<evidence type="ECO:0000259" key="3">
    <source>
        <dbReference type="Pfam" id="PF02470"/>
    </source>
</evidence>
<dbReference type="PANTHER" id="PTHR33371">
    <property type="entry name" value="INTERMEMBRANE PHOSPHOLIPID TRANSPORT SYSTEM BINDING PROTEIN MLAD-RELATED"/>
    <property type="match status" value="1"/>
</dbReference>
<evidence type="ECO:0000256" key="2">
    <source>
        <dbReference type="SAM" id="Phobius"/>
    </source>
</evidence>
<dbReference type="Proteomes" id="UP000565715">
    <property type="component" value="Unassembled WGS sequence"/>
</dbReference>
<keyword evidence="2" id="KW-0472">Membrane</keyword>
<keyword evidence="6" id="KW-1185">Reference proteome</keyword>
<protein>
    <submittedName>
        <fullName evidence="5">MCE family protein</fullName>
    </submittedName>
</protein>
<evidence type="ECO:0000256" key="1">
    <source>
        <dbReference type="SAM" id="MobiDB-lite"/>
    </source>
</evidence>
<dbReference type="InterPro" id="IPR003399">
    <property type="entry name" value="Mce/MlaD"/>
</dbReference>
<feature type="domain" description="Mammalian cell entry C-terminal" evidence="4">
    <location>
        <begin position="128"/>
        <end position="298"/>
    </location>
</feature>
<dbReference type="InterPro" id="IPR052336">
    <property type="entry name" value="MlaD_Phospholipid_Transporter"/>
</dbReference>
<dbReference type="GO" id="GO:0005576">
    <property type="term" value="C:extracellular region"/>
    <property type="evidence" value="ECO:0007669"/>
    <property type="project" value="TreeGrafter"/>
</dbReference>
<proteinExistence type="predicted"/>